<name>A0A143PGM1_LUTPR</name>
<evidence type="ECO:0000259" key="18">
    <source>
        <dbReference type="SMART" id="SM00642"/>
    </source>
</evidence>
<feature type="domain" description="Glycosyl hydrolase family 13 catalytic" evidence="18">
    <location>
        <begin position="91"/>
        <end position="459"/>
    </location>
</feature>
<dbReference type="PANTHER" id="PTHR43651:SF11">
    <property type="entry name" value="MALTO-OLIGOSYLTREHALOSE TREHALOHYDROLASE"/>
    <property type="match status" value="1"/>
</dbReference>
<evidence type="ECO:0000256" key="4">
    <source>
        <dbReference type="ARBA" id="ARBA00012268"/>
    </source>
</evidence>
<dbReference type="RefSeq" id="WP_110169357.1">
    <property type="nucleotide sequence ID" value="NZ_CP015136.1"/>
</dbReference>
<dbReference type="GO" id="GO:0033942">
    <property type="term" value="F:4-alpha-D-(1-&gt;4)-alpha-D-glucanotrehalose trehalohydrolase activity"/>
    <property type="evidence" value="ECO:0007669"/>
    <property type="project" value="UniProtKB-EC"/>
</dbReference>
<feature type="binding site" evidence="16">
    <location>
        <begin position="392"/>
        <end position="397"/>
    </location>
    <ligand>
        <name>substrate</name>
    </ligand>
</feature>
<dbReference type="PATRIC" id="fig|1813736.3.peg.600"/>
<comment type="similarity">
    <text evidence="3 14">Belongs to the glycosyl hydrolase 13 family.</text>
</comment>
<evidence type="ECO:0000256" key="13">
    <source>
        <dbReference type="NCBIfam" id="TIGR02402"/>
    </source>
</evidence>
<evidence type="ECO:0000256" key="14">
    <source>
        <dbReference type="PIRNR" id="PIRNR006337"/>
    </source>
</evidence>
<feature type="active site" description="Proton donor" evidence="15">
    <location>
        <position position="298"/>
    </location>
</feature>
<evidence type="ECO:0000256" key="11">
    <source>
        <dbReference type="ARBA" id="ARBA00033284"/>
    </source>
</evidence>
<dbReference type="NCBIfam" id="TIGR02402">
    <property type="entry name" value="trehalose_TreZ"/>
    <property type="match status" value="1"/>
</dbReference>
<keyword evidence="20" id="KW-1185">Reference proteome</keyword>
<comment type="pathway">
    <text evidence="2 14">Glycan biosynthesis; trehalose biosynthesis.</text>
</comment>
<dbReference type="Proteomes" id="UP000076079">
    <property type="component" value="Chromosome"/>
</dbReference>
<evidence type="ECO:0000256" key="7">
    <source>
        <dbReference type="ARBA" id="ARBA00022801"/>
    </source>
</evidence>
<evidence type="ECO:0000256" key="6">
    <source>
        <dbReference type="ARBA" id="ARBA00022490"/>
    </source>
</evidence>
<evidence type="ECO:0000256" key="15">
    <source>
        <dbReference type="PIRSR" id="PIRSR006337-1"/>
    </source>
</evidence>
<evidence type="ECO:0000313" key="20">
    <source>
        <dbReference type="Proteomes" id="UP000076079"/>
    </source>
</evidence>
<dbReference type="PANTHER" id="PTHR43651">
    <property type="entry name" value="1,4-ALPHA-GLUCAN-BRANCHING ENZYME"/>
    <property type="match status" value="1"/>
</dbReference>
<dbReference type="Gene3D" id="3.20.20.80">
    <property type="entry name" value="Glycosidases"/>
    <property type="match status" value="1"/>
</dbReference>
<sequence>MRGRWTPAFGPRLDESGVRLRVCAPGATTVRVHFDGVPSVEMARVAPDVFETRMVGARPGDRYRLQRDDNEPWPDPCSRWQPDGVHGPSMLIDPDAFAWTDANWRGVARHRLVIYELHVGTFTPEGTFAAAAERLADLVDLGITAVELMPVAAFPGARNWGYDGAALFAPSERYGHPDDLRTLIDRAHALGLAVLLDVVYNHLGPDGAYVAAWMPTIFSDRRASPWGRGINLDGPGCAHVRRLICDNALHWLIEYHLDGLRIDATHALADDSPEHILAQMARELAAHVGHRHVHLIAEDDRNLDTLLHPLEQGGYGMTGVWADDFHHAVRRHLAGDHEAWFADFRGSTDEIAAAARDGWVFTGQHASHYDGPRGTSPAGVPVEASVICLQNHDQVGNRAHGDRLHHQVGEAAWLAATTLLLMAPETPLLFMGQEWAASSPFLFFTDHEARLGELVVEGRRREFVRFSTFNDPEARQRIPSPQAEWTWRSSVLDWEERTEPRHAHVLAETRALLAVRRAHLSAQPRERSRIRCEPAGPHGVWLEQPSDRGGRLLTFIDFSGTAVRTIAGVTRPGMPLQVLHATTPRPDRRVVLGVHAADTSLVIEAGREPFGIVLHLPEARDED</sequence>
<dbReference type="InterPro" id="IPR013783">
    <property type="entry name" value="Ig-like_fold"/>
</dbReference>
<comment type="subcellular location">
    <subcellularLocation>
        <location evidence="1 15">Cytoplasm</location>
    </subcellularLocation>
</comment>
<reference evidence="20" key="2">
    <citation type="submission" date="2016-04" db="EMBL/GenBank/DDBJ databases">
        <title>First Complete Genome Sequence of a Subdivision 6 Acidobacterium.</title>
        <authorList>
            <person name="Huang S."/>
            <person name="Vieira S."/>
            <person name="Bunk B."/>
            <person name="Riedel T."/>
            <person name="Sproeer C."/>
            <person name="Overmann J."/>
        </authorList>
    </citation>
    <scope>NUCLEOTIDE SEQUENCE [LARGE SCALE GENOMIC DNA]</scope>
    <source>
        <strain evidence="20">DSM 100886 HEG_-6_39</strain>
    </source>
</reference>
<dbReference type="CDD" id="cd02853">
    <property type="entry name" value="E_set_MTHase_like_N"/>
    <property type="match status" value="1"/>
</dbReference>
<dbReference type="InterPro" id="IPR006047">
    <property type="entry name" value="GH13_cat_dom"/>
</dbReference>
<gene>
    <name evidence="19" type="primary">treZ_1</name>
    <name evidence="19" type="ORF">LuPra_00575</name>
</gene>
<dbReference type="Pfam" id="PF00128">
    <property type="entry name" value="Alpha-amylase"/>
    <property type="match status" value="1"/>
</dbReference>
<protein>
    <recommendedName>
        <fullName evidence="5 13">Malto-oligosyltrehalose trehalohydrolase</fullName>
        <shortName evidence="14">MTHase</shortName>
        <ecNumber evidence="4 13">3.2.1.141</ecNumber>
    </recommendedName>
    <alternativeName>
        <fullName evidence="11 14">4-alpha-D-((1-&gt;4)-alpha-D-glucano)trehalose trehalohydrolase</fullName>
    </alternativeName>
    <alternativeName>
        <fullName evidence="10 14">Maltooligosyl trehalose trehalohydrolase</fullName>
    </alternativeName>
</protein>
<feature type="binding site" evidence="16">
    <location>
        <begin position="323"/>
        <end position="327"/>
    </location>
    <ligand>
        <name>substrate</name>
    </ligand>
</feature>
<dbReference type="EMBL" id="CP015136">
    <property type="protein sequence ID" value="AMY07403.1"/>
    <property type="molecule type" value="Genomic_DNA"/>
</dbReference>
<keyword evidence="6" id="KW-0963">Cytoplasm</keyword>
<evidence type="ECO:0000256" key="2">
    <source>
        <dbReference type="ARBA" id="ARBA00005199"/>
    </source>
</evidence>
<evidence type="ECO:0000256" key="10">
    <source>
        <dbReference type="ARBA" id="ARBA00032057"/>
    </source>
</evidence>
<feature type="site" description="Transition state stabilizer" evidence="17">
    <location>
        <position position="393"/>
    </location>
</feature>
<keyword evidence="9 14" id="KW-0326">Glycosidase</keyword>
<proteinExistence type="inferred from homology"/>
<evidence type="ECO:0000256" key="9">
    <source>
        <dbReference type="ARBA" id="ARBA00023295"/>
    </source>
</evidence>
<evidence type="ECO:0000256" key="12">
    <source>
        <dbReference type="ARBA" id="ARBA00034013"/>
    </source>
</evidence>
<dbReference type="InterPro" id="IPR014756">
    <property type="entry name" value="Ig_E-set"/>
</dbReference>
<dbReference type="CDD" id="cd11325">
    <property type="entry name" value="AmyAc_GTHase"/>
    <property type="match status" value="1"/>
</dbReference>
<feature type="active site" description="Nucleophile" evidence="15">
    <location>
        <position position="263"/>
    </location>
</feature>
<organism evidence="19 20">
    <name type="scientific">Luteitalea pratensis</name>
    <dbReference type="NCBI Taxonomy" id="1855912"/>
    <lineage>
        <taxon>Bacteria</taxon>
        <taxon>Pseudomonadati</taxon>
        <taxon>Acidobacteriota</taxon>
        <taxon>Vicinamibacteria</taxon>
        <taxon>Vicinamibacterales</taxon>
        <taxon>Vicinamibacteraceae</taxon>
        <taxon>Luteitalea</taxon>
    </lineage>
</organism>
<dbReference type="STRING" id="1855912.LuPra_00575"/>
<dbReference type="InterPro" id="IPR012768">
    <property type="entry name" value="Trehalose_TreZ"/>
</dbReference>
<dbReference type="KEGG" id="abac:LuPra_00575"/>
<dbReference type="SUPFAM" id="SSF81296">
    <property type="entry name" value="E set domains"/>
    <property type="match status" value="1"/>
</dbReference>
<evidence type="ECO:0000256" key="16">
    <source>
        <dbReference type="PIRSR" id="PIRSR006337-2"/>
    </source>
</evidence>
<dbReference type="UniPathway" id="UPA00299"/>
<dbReference type="GO" id="GO:0005737">
    <property type="term" value="C:cytoplasm"/>
    <property type="evidence" value="ECO:0007669"/>
    <property type="project" value="UniProtKB-SubCell"/>
</dbReference>
<keyword evidence="8" id="KW-0119">Carbohydrate metabolism</keyword>
<evidence type="ECO:0000256" key="17">
    <source>
        <dbReference type="PIRSR" id="PIRSR006337-3"/>
    </source>
</evidence>
<dbReference type="InterPro" id="IPR044901">
    <property type="entry name" value="Trehalose_TreZ_E-set_sf"/>
</dbReference>
<evidence type="ECO:0000256" key="5">
    <source>
        <dbReference type="ARBA" id="ARBA00015938"/>
    </source>
</evidence>
<evidence type="ECO:0000256" key="3">
    <source>
        <dbReference type="ARBA" id="ARBA00008061"/>
    </source>
</evidence>
<accession>A0A143PGM1</accession>
<dbReference type="GO" id="GO:0005992">
    <property type="term" value="P:trehalose biosynthetic process"/>
    <property type="evidence" value="ECO:0007669"/>
    <property type="project" value="UniProtKB-UniRule"/>
</dbReference>
<reference evidence="19 20" key="1">
    <citation type="journal article" date="2016" name="Genome Announc.">
        <title>First Complete Genome Sequence of a Subdivision 6 Acidobacterium Strain.</title>
        <authorList>
            <person name="Huang S."/>
            <person name="Vieira S."/>
            <person name="Bunk B."/>
            <person name="Riedel T."/>
            <person name="Sproer C."/>
            <person name="Overmann J."/>
        </authorList>
    </citation>
    <scope>NUCLEOTIDE SEQUENCE [LARGE SCALE GENOMIC DNA]</scope>
    <source>
        <strain evidence="20">DSM 100886 HEG_-6_39</strain>
    </source>
</reference>
<dbReference type="InterPro" id="IPR017853">
    <property type="entry name" value="GH"/>
</dbReference>
<dbReference type="PIRSF" id="PIRSF006337">
    <property type="entry name" value="Trehalose_TreZ"/>
    <property type="match status" value="1"/>
</dbReference>
<dbReference type="SMART" id="SM00642">
    <property type="entry name" value="Aamy"/>
    <property type="match status" value="1"/>
</dbReference>
<dbReference type="AlphaFoldDB" id="A0A143PGM1"/>
<keyword evidence="7 14" id="KW-0378">Hydrolase</keyword>
<evidence type="ECO:0000313" key="19">
    <source>
        <dbReference type="EMBL" id="AMY07403.1"/>
    </source>
</evidence>
<comment type="catalytic activity">
    <reaction evidence="12 14">
        <text>hydrolysis of (1-&gt;4)-alpha-D-glucosidic linkage in 4-alpha-D-[(1-&gt;4)-alpha-D-glucanosyl]n trehalose to yield trehalose and (1-&gt;4)-alpha-D-glucan.</text>
        <dbReference type="EC" id="3.2.1.141"/>
    </reaction>
</comment>
<dbReference type="SUPFAM" id="SSF51445">
    <property type="entry name" value="(Trans)glycosidases"/>
    <property type="match status" value="1"/>
</dbReference>
<dbReference type="EC" id="3.2.1.141" evidence="4 13"/>
<evidence type="ECO:0000256" key="1">
    <source>
        <dbReference type="ARBA" id="ARBA00004496"/>
    </source>
</evidence>
<evidence type="ECO:0000256" key="8">
    <source>
        <dbReference type="ARBA" id="ARBA00023277"/>
    </source>
</evidence>
<feature type="binding site" evidence="16">
    <location>
        <begin position="261"/>
        <end position="266"/>
    </location>
    <ligand>
        <name>substrate</name>
    </ligand>
</feature>
<dbReference type="Gene3D" id="1.10.10.760">
    <property type="entry name" value="E-set domains of sugar-utilizing enzymes"/>
    <property type="match status" value="1"/>
</dbReference>
<dbReference type="Gene3D" id="2.60.40.10">
    <property type="entry name" value="Immunoglobulins"/>
    <property type="match status" value="1"/>
</dbReference>